<reference evidence="2" key="1">
    <citation type="submission" date="2009-02" db="EMBL/GenBank/DDBJ databases">
        <title>The Genome Sequence of Ajellomyces capsulatus strain G186AR.</title>
        <authorList>
            <consortium name="The Broad Institute Genome Sequencing Platform"/>
            <person name="Champion M."/>
            <person name="Cuomo C."/>
            <person name="Ma L.-J."/>
            <person name="Henn M.R."/>
            <person name="Sil A."/>
            <person name="Goldman B."/>
            <person name="Young S.K."/>
            <person name="Kodira C.D."/>
            <person name="Zeng Q."/>
            <person name="Koehrsen M."/>
            <person name="Alvarado L."/>
            <person name="Berlin A."/>
            <person name="Borenstein D."/>
            <person name="Chen Z."/>
            <person name="Engels R."/>
            <person name="Freedman E."/>
            <person name="Gellesch M."/>
            <person name="Goldberg J."/>
            <person name="Griggs A."/>
            <person name="Gujja S."/>
            <person name="Heiman D."/>
            <person name="Hepburn T."/>
            <person name="Howarth C."/>
            <person name="Jen D."/>
            <person name="Larson L."/>
            <person name="Lewis B."/>
            <person name="Mehta T."/>
            <person name="Park D."/>
            <person name="Pearson M."/>
            <person name="Roberts A."/>
            <person name="Saif S."/>
            <person name="Shea T."/>
            <person name="Shenoy N."/>
            <person name="Sisk P."/>
            <person name="Stolte C."/>
            <person name="Sykes S."/>
            <person name="Walk T."/>
            <person name="White J."/>
            <person name="Yandava C."/>
            <person name="Klein B."/>
            <person name="McEwen J.G."/>
            <person name="Puccia R."/>
            <person name="Goldman G.H."/>
            <person name="Felipe M.S."/>
            <person name="Nino-Vega G."/>
            <person name="San-Blas G."/>
            <person name="Taylor J."/>
            <person name="Mendoza L."/>
            <person name="Galagan J."/>
            <person name="Nusbaum C."/>
            <person name="Birren B."/>
        </authorList>
    </citation>
    <scope>NUCLEOTIDE SEQUENCE</scope>
    <source>
        <strain evidence="2">G186AR</strain>
    </source>
</reference>
<dbReference type="HOGENOM" id="CLU_086075_1_0_1"/>
<organism evidence="2 3">
    <name type="scientific">Ajellomyces capsulatus (strain G186AR / H82 / ATCC MYA-2454 / RMSCC 2432)</name>
    <name type="common">Darling's disease fungus</name>
    <name type="synonym">Histoplasma capsulatum</name>
    <dbReference type="NCBI Taxonomy" id="447093"/>
    <lineage>
        <taxon>Eukaryota</taxon>
        <taxon>Fungi</taxon>
        <taxon>Dikarya</taxon>
        <taxon>Ascomycota</taxon>
        <taxon>Pezizomycotina</taxon>
        <taxon>Eurotiomycetes</taxon>
        <taxon>Eurotiomycetidae</taxon>
        <taxon>Onygenales</taxon>
        <taxon>Ajellomycetaceae</taxon>
        <taxon>Histoplasma</taxon>
    </lineage>
</organism>
<name>C0NG57_AJECG</name>
<dbReference type="Proteomes" id="UP000001631">
    <property type="component" value="Unassembled WGS sequence"/>
</dbReference>
<evidence type="ECO:0000313" key="2">
    <source>
        <dbReference type="EMBL" id="EEH10228.1"/>
    </source>
</evidence>
<dbReference type="InterPro" id="IPR024526">
    <property type="entry name" value="DUF3807"/>
</dbReference>
<dbReference type="GeneID" id="69034889"/>
<feature type="region of interest" description="Disordered" evidence="1">
    <location>
        <begin position="79"/>
        <end position="109"/>
    </location>
</feature>
<feature type="region of interest" description="Disordered" evidence="1">
    <location>
        <begin position="121"/>
        <end position="194"/>
    </location>
</feature>
<feature type="compositionally biased region" description="Polar residues" evidence="1">
    <location>
        <begin position="178"/>
        <end position="189"/>
    </location>
</feature>
<protein>
    <submittedName>
        <fullName evidence="2">Uncharacterized protein</fullName>
    </submittedName>
</protein>
<gene>
    <name evidence="2" type="ORF">HCBG_01873</name>
</gene>
<keyword evidence="3" id="KW-1185">Reference proteome</keyword>
<evidence type="ECO:0000256" key="1">
    <source>
        <dbReference type="SAM" id="MobiDB-lite"/>
    </source>
</evidence>
<dbReference type="VEuPathDB" id="FungiDB:I7I50_00678"/>
<evidence type="ECO:0000313" key="3">
    <source>
        <dbReference type="Proteomes" id="UP000001631"/>
    </source>
</evidence>
<dbReference type="RefSeq" id="XP_045290708.1">
    <property type="nucleotide sequence ID" value="XM_045428922.1"/>
</dbReference>
<accession>C0NG57</accession>
<feature type="compositionally biased region" description="Basic and acidic residues" evidence="1">
    <location>
        <begin position="140"/>
        <end position="150"/>
    </location>
</feature>
<dbReference type="Pfam" id="PF12720">
    <property type="entry name" value="DUF3807"/>
    <property type="match status" value="1"/>
</dbReference>
<proteinExistence type="predicted"/>
<dbReference type="PANTHER" id="PTHR40642:SF1">
    <property type="entry name" value="YALI0F31295P"/>
    <property type="match status" value="1"/>
</dbReference>
<dbReference type="EMBL" id="GG663364">
    <property type="protein sequence ID" value="EEH10228.1"/>
    <property type="molecule type" value="Genomic_DNA"/>
</dbReference>
<sequence>MATAFVKPSYLTLCFDQTPHDLHEFNVRHFLQCNNNNTLHSLIPVTDSEHLDDDDLGYYPDGTKRTLTDQQIEIFRHSEIQKLQRERRRKGIAGREPAEGEPSADTTRSSLTVAGQLAANEYSQASQEHEQESFESTGKSCHELDKRSTEETEEATIQDSDKIARNSLKNVDQRKALGNSQKQLSTGTNPFGRRLIASRGNPAKRCLNGDVSPLQANRTLRLGCSLLPAAAACPICTKVVLDNWTHGYLSAVLGWSFLVLIQTCKGMPFGKGRAFEPKIKISIVAIWLAEV</sequence>
<dbReference type="STRING" id="447093.C0NG57"/>
<dbReference type="AlphaFoldDB" id="C0NG57"/>
<dbReference type="PANTHER" id="PTHR40642">
    <property type="entry name" value="YALI0F31295P"/>
    <property type="match status" value="1"/>
</dbReference>
<dbReference type="InParanoid" id="C0NG57"/>